<dbReference type="CDD" id="cd04301">
    <property type="entry name" value="NAT_SF"/>
    <property type="match status" value="1"/>
</dbReference>
<dbReference type="Pfam" id="PF00583">
    <property type="entry name" value="Acetyltransf_1"/>
    <property type="match status" value="1"/>
</dbReference>
<keyword evidence="7" id="KW-1185">Reference proteome</keyword>
<evidence type="ECO:0000256" key="4">
    <source>
        <dbReference type="NCBIfam" id="TIGR03448"/>
    </source>
</evidence>
<dbReference type="PIRSF" id="PIRSF021524">
    <property type="entry name" value="MSH_acetyltransferase"/>
    <property type="match status" value="1"/>
</dbReference>
<gene>
    <name evidence="6" type="primary">mshD</name>
    <name evidence="6" type="ORF">CEPID_10370</name>
</gene>
<organism evidence="6 7">
    <name type="scientific">Corynebacterium epidermidicanis</name>
    <dbReference type="NCBI Taxonomy" id="1050174"/>
    <lineage>
        <taxon>Bacteria</taxon>
        <taxon>Bacillati</taxon>
        <taxon>Actinomycetota</taxon>
        <taxon>Actinomycetes</taxon>
        <taxon>Mycobacteriales</taxon>
        <taxon>Corynebacteriaceae</taxon>
        <taxon>Corynebacterium</taxon>
    </lineage>
</organism>
<dbReference type="STRING" id="1050174.CEPID_10370"/>
<dbReference type="Pfam" id="PF13508">
    <property type="entry name" value="Acetyltransf_7"/>
    <property type="match status" value="1"/>
</dbReference>
<dbReference type="AlphaFoldDB" id="A0A0G3GS13"/>
<dbReference type="PROSITE" id="PS51186">
    <property type="entry name" value="GNAT"/>
    <property type="match status" value="2"/>
</dbReference>
<dbReference type="NCBIfam" id="TIGR03448">
    <property type="entry name" value="mycothiol_MshD"/>
    <property type="match status" value="1"/>
</dbReference>
<dbReference type="Gene3D" id="3.40.630.30">
    <property type="match status" value="1"/>
</dbReference>
<dbReference type="GO" id="GO:0035447">
    <property type="term" value="F:mycothiol synthase activity"/>
    <property type="evidence" value="ECO:0007669"/>
    <property type="project" value="UniProtKB-UniRule"/>
</dbReference>
<dbReference type="InterPro" id="IPR000182">
    <property type="entry name" value="GNAT_dom"/>
</dbReference>
<evidence type="ECO:0000313" key="6">
    <source>
        <dbReference type="EMBL" id="AKK03904.1"/>
    </source>
</evidence>
<keyword evidence="1 6" id="KW-0808">Transferase</keyword>
<evidence type="ECO:0000256" key="2">
    <source>
        <dbReference type="ARBA" id="ARBA00022737"/>
    </source>
</evidence>
<accession>A0A0G3GS13</accession>
<sequence length="326" mass="35888">MGTIFRLPWAVMTQTPLTITQLHLPDARHLADKVQQLLADVQQHDGVAAFSEQFIHGLTDTRLAHQHFLAQLDGRIVGVLGLAADQAELAVTPAYRRRGVAHRLVAAASYGDGNLSLWAHGNLPPAQGFVSGFSAEKTRELLVMATKTRLPAVQPSADYQLLTLAEARNRWGKSADQELIRVNNEAFAWHPEQGGWDEERWARAQESSWFNPDDVLLLVRMGAETTPEVMGFHWVKWLEAQVTGKAAVGEVYVVGLADRGRRKGLGSALISAGLEVLWNHGAELVELYVEADNKSAISAYEKLGFAVVESHAVYTAPKSEWSVNSR</sequence>
<name>A0A0G3GS13_9CORY</name>
<dbReference type="GO" id="GO:0008999">
    <property type="term" value="F:protein-N-terminal-alanine acetyltransferase activity"/>
    <property type="evidence" value="ECO:0007669"/>
    <property type="project" value="TreeGrafter"/>
</dbReference>
<dbReference type="InterPro" id="IPR016181">
    <property type="entry name" value="Acyl_CoA_acyltransferase"/>
</dbReference>
<proteinExistence type="predicted"/>
<evidence type="ECO:0000256" key="3">
    <source>
        <dbReference type="ARBA" id="ARBA00023315"/>
    </source>
</evidence>
<dbReference type="PATRIC" id="fig|1050174.4.peg.2088"/>
<dbReference type="GO" id="GO:0010125">
    <property type="term" value="P:mycothiol biosynthetic process"/>
    <property type="evidence" value="ECO:0007669"/>
    <property type="project" value="UniProtKB-UniRule"/>
</dbReference>
<evidence type="ECO:0000256" key="1">
    <source>
        <dbReference type="ARBA" id="ARBA00022679"/>
    </source>
</evidence>
<dbReference type="KEGG" id="cei:CEPID_10370"/>
<dbReference type="PANTHER" id="PTHR43617:SF31">
    <property type="entry name" value="MYCOTHIOL ACETYLTRANSFERASE"/>
    <property type="match status" value="1"/>
</dbReference>
<evidence type="ECO:0000259" key="5">
    <source>
        <dbReference type="PROSITE" id="PS51186"/>
    </source>
</evidence>
<keyword evidence="3 6" id="KW-0012">Acyltransferase</keyword>
<keyword evidence="2" id="KW-0677">Repeat</keyword>
<dbReference type="EMBL" id="CP011541">
    <property type="protein sequence ID" value="AKK03904.1"/>
    <property type="molecule type" value="Genomic_DNA"/>
</dbReference>
<protein>
    <recommendedName>
        <fullName evidence="4">Mycothiol synthase</fullName>
        <ecNumber evidence="4">2.3.1.189</ecNumber>
    </recommendedName>
</protein>
<dbReference type="InterPro" id="IPR017813">
    <property type="entry name" value="Mycothiol_AcTrfase"/>
</dbReference>
<dbReference type="InterPro" id="IPR050276">
    <property type="entry name" value="MshD_Acetyltransferase"/>
</dbReference>
<dbReference type="SUPFAM" id="SSF55729">
    <property type="entry name" value="Acyl-CoA N-acyltransferases (Nat)"/>
    <property type="match status" value="2"/>
</dbReference>
<dbReference type="EC" id="2.3.1.189" evidence="4"/>
<reference evidence="6 7" key="1">
    <citation type="submission" date="2015-05" db="EMBL/GenBank/DDBJ databases">
        <title>Complete genome sequence of Corynebacterium epidermidicanis DSM 45586, isolated from the skin of a dog suffering from pruritus.</title>
        <authorList>
            <person name="Ruckert C."/>
            <person name="Albersmeier A."/>
            <person name="Winkler A."/>
            <person name="Tauch A."/>
        </authorList>
    </citation>
    <scope>NUCLEOTIDE SEQUENCE [LARGE SCALE GENOMIC DNA]</scope>
    <source>
        <strain evidence="6 7">DSM 45586</strain>
    </source>
</reference>
<feature type="domain" description="N-acetyltransferase" evidence="5">
    <location>
        <begin position="162"/>
        <end position="326"/>
    </location>
</feature>
<feature type="domain" description="N-acetyltransferase" evidence="5">
    <location>
        <begin position="22"/>
        <end position="153"/>
    </location>
</feature>
<dbReference type="PANTHER" id="PTHR43617">
    <property type="entry name" value="L-AMINO ACID N-ACETYLTRANSFERASE"/>
    <property type="match status" value="1"/>
</dbReference>
<evidence type="ECO:0000313" key="7">
    <source>
        <dbReference type="Proteomes" id="UP000035368"/>
    </source>
</evidence>
<dbReference type="Proteomes" id="UP000035368">
    <property type="component" value="Chromosome"/>
</dbReference>